<keyword evidence="5" id="KW-1185">Reference proteome</keyword>
<dbReference type="SUPFAM" id="SSF52172">
    <property type="entry name" value="CheY-like"/>
    <property type="match status" value="1"/>
</dbReference>
<dbReference type="Proteomes" id="UP000244727">
    <property type="component" value="Chromosome"/>
</dbReference>
<dbReference type="EMBL" id="CP028858">
    <property type="protein sequence ID" value="AWB28018.1"/>
    <property type="molecule type" value="Genomic_DNA"/>
</dbReference>
<dbReference type="InterPro" id="IPR013971">
    <property type="entry name" value="HalX_domain"/>
</dbReference>
<dbReference type="InterPro" id="IPR011006">
    <property type="entry name" value="CheY-like_superfamily"/>
</dbReference>
<evidence type="ECO:0000313" key="4">
    <source>
        <dbReference type="EMBL" id="AWB28018.1"/>
    </source>
</evidence>
<dbReference type="KEGG" id="harc:HARCEL1_10005"/>
<reference evidence="4 5" key="1">
    <citation type="submission" date="2018-04" db="EMBL/GenBank/DDBJ databases">
        <title>Halococcoides cellulosivorans gen. nov., sp. nov., an extremely halophilic cellulose-utilizing haloarchaeon from hypersaline lakes.</title>
        <authorList>
            <person name="Sorokin D.Y."/>
            <person name="Toshchakov S.V."/>
            <person name="Samarov N.I."/>
            <person name="Korzhenkov A."/>
            <person name="Kublanov I.V."/>
        </authorList>
    </citation>
    <scope>NUCLEOTIDE SEQUENCE [LARGE SCALE GENOMIC DNA]</scope>
    <source>
        <strain evidence="4 5">HArcel1</strain>
    </source>
</reference>
<dbReference type="PANTHER" id="PTHR44591:SF3">
    <property type="entry name" value="RESPONSE REGULATORY DOMAIN-CONTAINING PROTEIN"/>
    <property type="match status" value="1"/>
</dbReference>
<evidence type="ECO:0000259" key="3">
    <source>
        <dbReference type="PROSITE" id="PS50110"/>
    </source>
</evidence>
<protein>
    <submittedName>
        <fullName evidence="4">HoxA transcriptional regulator</fullName>
    </submittedName>
</protein>
<keyword evidence="1 2" id="KW-0597">Phosphoprotein</keyword>
<name>A0A2R4X2J8_9EURY</name>
<dbReference type="PANTHER" id="PTHR44591">
    <property type="entry name" value="STRESS RESPONSE REGULATOR PROTEIN 1"/>
    <property type="match status" value="1"/>
</dbReference>
<dbReference type="InterPro" id="IPR001789">
    <property type="entry name" value="Sig_transdc_resp-reg_receiver"/>
</dbReference>
<feature type="domain" description="Response regulatory" evidence="3">
    <location>
        <begin position="68"/>
        <end position="177"/>
    </location>
</feature>
<dbReference type="CDD" id="cd00156">
    <property type="entry name" value="REC"/>
    <property type="match status" value="1"/>
</dbReference>
<dbReference type="SMART" id="SM00448">
    <property type="entry name" value="REC"/>
    <property type="match status" value="1"/>
</dbReference>
<evidence type="ECO:0000256" key="2">
    <source>
        <dbReference type="PROSITE-ProRule" id="PRU00169"/>
    </source>
</evidence>
<dbReference type="Gene3D" id="3.40.50.2300">
    <property type="match status" value="1"/>
</dbReference>
<organism evidence="4 5">
    <name type="scientific">Halococcoides cellulosivorans</name>
    <dbReference type="NCBI Taxonomy" id="1679096"/>
    <lineage>
        <taxon>Archaea</taxon>
        <taxon>Methanobacteriati</taxon>
        <taxon>Methanobacteriota</taxon>
        <taxon>Stenosarchaea group</taxon>
        <taxon>Halobacteria</taxon>
        <taxon>Halobacteriales</taxon>
        <taxon>Haloarculaceae</taxon>
        <taxon>Halococcoides</taxon>
    </lineage>
</organism>
<dbReference type="AlphaFoldDB" id="A0A2R4X2J8"/>
<evidence type="ECO:0000256" key="1">
    <source>
        <dbReference type="ARBA" id="ARBA00022553"/>
    </source>
</evidence>
<dbReference type="Pfam" id="PF08663">
    <property type="entry name" value="HalX"/>
    <property type="match status" value="1"/>
</dbReference>
<sequence length="245" mass="26980">MARPSTYRTVPAPNSARTSHVDCQAISVNEGAVGSKGAARESHPWDWRGHHYIRATSDSTVPTDDRATVLIVEDERATAEAYERILADEYEVHVATSGDAALDVLDDSIDVILLDRRMPGFSGAQVLGEVADRDVDARVAMVTAVEPDFDIIEFDIDAYLRKPVDVDSLEDTVAALADLDTYEDLQRELGSARVKRSVIAVEKDDDRLVDHPEFARLDDRIADLEARIAAIERAHPTYFGEDSSA</sequence>
<accession>A0A2R4X2J8</accession>
<gene>
    <name evidence="4" type="ORF">HARCEL1_10005</name>
</gene>
<proteinExistence type="predicted"/>
<dbReference type="Pfam" id="PF00072">
    <property type="entry name" value="Response_reg"/>
    <property type="match status" value="1"/>
</dbReference>
<dbReference type="GO" id="GO:0000160">
    <property type="term" value="P:phosphorelay signal transduction system"/>
    <property type="evidence" value="ECO:0007669"/>
    <property type="project" value="InterPro"/>
</dbReference>
<dbReference type="InterPro" id="IPR050595">
    <property type="entry name" value="Bact_response_regulator"/>
</dbReference>
<feature type="modified residue" description="4-aspartylphosphate" evidence="2">
    <location>
        <position position="115"/>
    </location>
</feature>
<dbReference type="PROSITE" id="PS50110">
    <property type="entry name" value="RESPONSE_REGULATORY"/>
    <property type="match status" value="1"/>
</dbReference>
<evidence type="ECO:0000313" key="5">
    <source>
        <dbReference type="Proteomes" id="UP000244727"/>
    </source>
</evidence>